<dbReference type="SUPFAM" id="SSF56112">
    <property type="entry name" value="Protein kinase-like (PK-like)"/>
    <property type="match status" value="1"/>
</dbReference>
<evidence type="ECO:0000256" key="3">
    <source>
        <dbReference type="ARBA" id="ARBA00022777"/>
    </source>
</evidence>
<keyword evidence="7" id="KW-0812">Transmembrane</keyword>
<keyword evidence="7" id="KW-0472">Membrane</keyword>
<dbReference type="EMBL" id="JBBPBN010000036">
    <property type="protein sequence ID" value="KAK9001357.1"/>
    <property type="molecule type" value="Genomic_DNA"/>
</dbReference>
<evidence type="ECO:0000256" key="7">
    <source>
        <dbReference type="SAM" id="Phobius"/>
    </source>
</evidence>
<feature type="transmembrane region" description="Helical" evidence="7">
    <location>
        <begin position="97"/>
        <end position="123"/>
    </location>
</feature>
<evidence type="ECO:0000256" key="2">
    <source>
        <dbReference type="ARBA" id="ARBA00022741"/>
    </source>
</evidence>
<keyword evidence="1" id="KW-0808">Transferase</keyword>
<keyword evidence="11" id="KW-1185">Reference proteome</keyword>
<organism evidence="10 11">
    <name type="scientific">Hibiscus sabdariffa</name>
    <name type="common">roselle</name>
    <dbReference type="NCBI Taxonomy" id="183260"/>
    <lineage>
        <taxon>Eukaryota</taxon>
        <taxon>Viridiplantae</taxon>
        <taxon>Streptophyta</taxon>
        <taxon>Embryophyta</taxon>
        <taxon>Tracheophyta</taxon>
        <taxon>Spermatophyta</taxon>
        <taxon>Magnoliopsida</taxon>
        <taxon>eudicotyledons</taxon>
        <taxon>Gunneridae</taxon>
        <taxon>Pentapetalae</taxon>
        <taxon>rosids</taxon>
        <taxon>malvids</taxon>
        <taxon>Malvales</taxon>
        <taxon>Malvaceae</taxon>
        <taxon>Malvoideae</taxon>
        <taxon>Hibiscus</taxon>
    </lineage>
</organism>
<evidence type="ECO:0000313" key="10">
    <source>
        <dbReference type="EMBL" id="KAK9001357.1"/>
    </source>
</evidence>
<dbReference type="PANTHER" id="PTHR27007">
    <property type="match status" value="1"/>
</dbReference>
<evidence type="ECO:0000256" key="6">
    <source>
        <dbReference type="RuleBase" id="RU000304"/>
    </source>
</evidence>
<dbReference type="Gene3D" id="3.30.200.20">
    <property type="entry name" value="Phosphorylase Kinase, domain 1"/>
    <property type="match status" value="1"/>
</dbReference>
<dbReference type="InterPro" id="IPR011009">
    <property type="entry name" value="Kinase-like_dom_sf"/>
</dbReference>
<dbReference type="Gene3D" id="1.10.510.10">
    <property type="entry name" value="Transferase(Phosphotransferase) domain 1"/>
    <property type="match status" value="1"/>
</dbReference>
<dbReference type="Pfam" id="PF00069">
    <property type="entry name" value="Pkinase"/>
    <property type="match status" value="1"/>
</dbReference>
<dbReference type="PROSITE" id="PS00108">
    <property type="entry name" value="PROTEIN_KINASE_ST"/>
    <property type="match status" value="1"/>
</dbReference>
<feature type="domain" description="Protein kinase" evidence="9">
    <location>
        <begin position="162"/>
        <end position="431"/>
    </location>
</feature>
<dbReference type="SMART" id="SM00220">
    <property type="entry name" value="S_TKc"/>
    <property type="match status" value="1"/>
</dbReference>
<dbReference type="InterPro" id="IPR050528">
    <property type="entry name" value="L-type_Lectin-RKs"/>
</dbReference>
<comment type="similarity">
    <text evidence="6">Belongs to the protein kinase superfamily.</text>
</comment>
<feature type="chain" id="PRO_5046424674" description="Protein kinase domain-containing protein" evidence="8">
    <location>
        <begin position="24"/>
        <end position="431"/>
    </location>
</feature>
<gene>
    <name evidence="10" type="ORF">V6N11_083143</name>
</gene>
<keyword evidence="8" id="KW-0732">Signal</keyword>
<keyword evidence="6" id="KW-0723">Serine/threonine-protein kinase</keyword>
<evidence type="ECO:0000256" key="4">
    <source>
        <dbReference type="ARBA" id="ARBA00022840"/>
    </source>
</evidence>
<feature type="signal peptide" evidence="8">
    <location>
        <begin position="1"/>
        <end position="23"/>
    </location>
</feature>
<reference evidence="10 11" key="1">
    <citation type="journal article" date="2024" name="G3 (Bethesda)">
        <title>Genome assembly of Hibiscus sabdariffa L. provides insights into metabolisms of medicinal natural products.</title>
        <authorList>
            <person name="Kim T."/>
        </authorList>
    </citation>
    <scope>NUCLEOTIDE SEQUENCE [LARGE SCALE GENOMIC DNA]</scope>
    <source>
        <strain evidence="10">TK-2024</strain>
        <tissue evidence="10">Old leaves</tissue>
    </source>
</reference>
<evidence type="ECO:0000259" key="9">
    <source>
        <dbReference type="PROSITE" id="PS50011"/>
    </source>
</evidence>
<evidence type="ECO:0000256" key="1">
    <source>
        <dbReference type="ARBA" id="ARBA00022679"/>
    </source>
</evidence>
<accession>A0ABR2QLH0</accession>
<dbReference type="PROSITE" id="PS50011">
    <property type="entry name" value="PROTEIN_KINASE_DOM"/>
    <property type="match status" value="1"/>
</dbReference>
<evidence type="ECO:0000256" key="5">
    <source>
        <dbReference type="PROSITE-ProRule" id="PRU10141"/>
    </source>
</evidence>
<dbReference type="InterPro" id="IPR000719">
    <property type="entry name" value="Prot_kinase_dom"/>
</dbReference>
<dbReference type="Proteomes" id="UP001396334">
    <property type="component" value="Unassembled WGS sequence"/>
</dbReference>
<dbReference type="InterPro" id="IPR017441">
    <property type="entry name" value="Protein_kinase_ATP_BS"/>
</dbReference>
<comment type="caution">
    <text evidence="10">The sequence shown here is derived from an EMBL/GenBank/DDBJ whole genome shotgun (WGS) entry which is preliminary data.</text>
</comment>
<keyword evidence="4 5" id="KW-0067">ATP-binding</keyword>
<proteinExistence type="inferred from homology"/>
<protein>
    <recommendedName>
        <fullName evidence="9">Protein kinase domain-containing protein</fullName>
    </recommendedName>
</protein>
<keyword evidence="7" id="KW-1133">Transmembrane helix</keyword>
<evidence type="ECO:0000313" key="11">
    <source>
        <dbReference type="Proteomes" id="UP001396334"/>
    </source>
</evidence>
<evidence type="ECO:0000256" key="8">
    <source>
        <dbReference type="SAM" id="SignalP"/>
    </source>
</evidence>
<dbReference type="PROSITE" id="PS00107">
    <property type="entry name" value="PROTEIN_KINASE_ATP"/>
    <property type="match status" value="1"/>
</dbReference>
<keyword evidence="3" id="KW-0418">Kinase</keyword>
<feature type="binding site" evidence="5">
    <location>
        <position position="191"/>
    </location>
    <ligand>
        <name>ATP</name>
        <dbReference type="ChEBI" id="CHEBI:30616"/>
    </ligand>
</feature>
<sequence>MELSKFSVTFCLISLALFPPTYAQSVNKLTYRSITAEARAPVAIVSRGLAAPGGSVPTVVAHGSAATVGGVPTVVAHGPAVVAPSPSTFQENGTDSALGGMVVGLIGGAGALIFGIGSIWFILRRRRKKANKVEEDILDGEFQNGMGPKKFSLVQIAKMTSNFKGEKLGEGGFGAVFRGYLRDLDTDVAVKRISKASKQGIKEYASEVKIISRLRHKNLVKLIGWCHEKAELILVYEFMANGSLDSHLFKGKSLLTWDVRFKIVHGLASALFYLHEEGDHCILHRDIKASNIMLDSGFNAKLGDFGLARLVDHSKGSQTTHLAGTLGYMAPECVSPGKASKEADVYSFGVVALEIACGRRSIEPTYDESRASLVAWVWDLFGNRQLLGAADPTVVCSSRSEVEAIDKAIDSGSKFRGTIAKASKCEAKSDV</sequence>
<keyword evidence="2 5" id="KW-0547">Nucleotide-binding</keyword>
<dbReference type="InterPro" id="IPR008271">
    <property type="entry name" value="Ser/Thr_kinase_AS"/>
</dbReference>
<name>A0ABR2QLH0_9ROSI</name>